<sequence length="172" mass="18379">MDDIDEPSSMDAAKESETKDRSKRKRVQASGAHDPGVGTSRGIVQPRASGNNGTPPHEHTTALRSSSASDLLDSTISQGHGDEISRPSTPPVQPTSTNPQTQISDRKATAKEGFGVASRFAQTLLKKVPACVESNPVKMAFSIANVIIEIKEVLRRARPSNPSPPKRVDGCR</sequence>
<evidence type="ECO:0000256" key="1">
    <source>
        <dbReference type="SAM" id="MobiDB-lite"/>
    </source>
</evidence>
<feature type="region of interest" description="Disordered" evidence="1">
    <location>
        <begin position="1"/>
        <end position="110"/>
    </location>
</feature>
<proteinExistence type="predicted"/>
<reference evidence="2 3" key="1">
    <citation type="submission" date="2020-01" db="EMBL/GenBank/DDBJ databases">
        <authorList>
            <person name="Gupta K D."/>
        </authorList>
    </citation>
    <scope>NUCLEOTIDE SEQUENCE [LARGE SCALE GENOMIC DNA]</scope>
</reference>
<dbReference type="OrthoDB" id="10627346at2759"/>
<evidence type="ECO:0000313" key="2">
    <source>
        <dbReference type="EMBL" id="CAA7265017.1"/>
    </source>
</evidence>
<gene>
    <name evidence="2" type="ORF">AAE3_LOCUS7020</name>
</gene>
<dbReference type="EMBL" id="CACVBS010000046">
    <property type="protein sequence ID" value="CAA7265017.1"/>
    <property type="molecule type" value="Genomic_DNA"/>
</dbReference>
<organism evidence="2 3">
    <name type="scientific">Cyclocybe aegerita</name>
    <name type="common">Black poplar mushroom</name>
    <name type="synonym">Agrocybe aegerita</name>
    <dbReference type="NCBI Taxonomy" id="1973307"/>
    <lineage>
        <taxon>Eukaryota</taxon>
        <taxon>Fungi</taxon>
        <taxon>Dikarya</taxon>
        <taxon>Basidiomycota</taxon>
        <taxon>Agaricomycotina</taxon>
        <taxon>Agaricomycetes</taxon>
        <taxon>Agaricomycetidae</taxon>
        <taxon>Agaricales</taxon>
        <taxon>Agaricineae</taxon>
        <taxon>Bolbitiaceae</taxon>
        <taxon>Cyclocybe</taxon>
    </lineage>
</organism>
<dbReference type="AlphaFoldDB" id="A0A8S0WL24"/>
<evidence type="ECO:0000313" key="3">
    <source>
        <dbReference type="Proteomes" id="UP000467700"/>
    </source>
</evidence>
<keyword evidence="3" id="KW-1185">Reference proteome</keyword>
<name>A0A8S0WL24_CYCAE</name>
<accession>A0A8S0WL24</accession>
<dbReference type="Proteomes" id="UP000467700">
    <property type="component" value="Unassembled WGS sequence"/>
</dbReference>
<feature type="compositionally biased region" description="Low complexity" evidence="1">
    <location>
        <begin position="62"/>
        <end position="77"/>
    </location>
</feature>
<comment type="caution">
    <text evidence="2">The sequence shown here is derived from an EMBL/GenBank/DDBJ whole genome shotgun (WGS) entry which is preliminary data.</text>
</comment>
<protein>
    <submittedName>
        <fullName evidence="2">Uncharacterized protein</fullName>
    </submittedName>
</protein>
<feature type="compositionally biased region" description="Polar residues" evidence="1">
    <location>
        <begin position="94"/>
        <end position="103"/>
    </location>
</feature>